<gene>
    <name evidence="1" type="ORF">phiPsa267_045</name>
</gene>
<keyword evidence="2" id="KW-1185">Reference proteome</keyword>
<name>A0A7G9V140_9CAUD</name>
<evidence type="ECO:0000313" key="2">
    <source>
        <dbReference type="Proteomes" id="UP000516074"/>
    </source>
</evidence>
<organism evidence="1 2">
    <name type="scientific">Pseudomonas phage phiPsa267</name>
    <dbReference type="NCBI Taxonomy" id="1460361"/>
    <lineage>
        <taxon>Viruses</taxon>
        <taxon>Duplodnaviria</taxon>
        <taxon>Heunggongvirae</taxon>
        <taxon>Uroviricota</taxon>
        <taxon>Caudoviricetes</taxon>
        <taxon>Vandenendeviridae</taxon>
        <taxon>Gorskivirinae</taxon>
        <taxon>Otagovirus</taxon>
        <taxon>Otagovirus psa267</taxon>
    </lineage>
</organism>
<dbReference type="Proteomes" id="UP000516074">
    <property type="component" value="Segment"/>
</dbReference>
<evidence type="ECO:0000313" key="1">
    <source>
        <dbReference type="EMBL" id="QNN99995.1"/>
    </source>
</evidence>
<dbReference type="EMBL" id="MT670417">
    <property type="protein sequence ID" value="QNN99995.1"/>
    <property type="molecule type" value="Genomic_DNA"/>
</dbReference>
<sequence length="68" mass="7664">MKLAQLIYDLTKLQQKHGDITVILQSDPEGNDYDICRGAERTFYEDGSTADCREEAGEDAQEVIVLFP</sequence>
<reference evidence="1 2" key="1">
    <citation type="submission" date="2020-06" db="EMBL/GenBank/DDBJ databases">
        <title>Characterization of Pseudomonas phiPsa374-like phages.</title>
        <authorList>
            <person name="Warring S."/>
            <person name="Malone L.M."/>
            <person name="Easingwood R.A."/>
            <person name="Rigano L."/>
            <person name="Frampton R.A."/>
            <person name="Lopez Acedo E."/>
            <person name="Templeton M.D."/>
            <person name="Kleffmann T."/>
            <person name="Bostina M."/>
            <person name="Fineran P.C."/>
        </authorList>
    </citation>
    <scope>NUCLEOTIDE SEQUENCE [LARGE SCALE GENOMIC DNA]</scope>
</reference>
<accession>A0A7G9V140</accession>
<protein>
    <submittedName>
        <fullName evidence="1">Uncharacterized protein</fullName>
    </submittedName>
</protein>
<proteinExistence type="predicted"/>